<evidence type="ECO:0000259" key="1">
    <source>
        <dbReference type="Pfam" id="PF20703"/>
    </source>
</evidence>
<organism evidence="2 3">
    <name type="scientific">Favolaschia claudopus</name>
    <dbReference type="NCBI Taxonomy" id="2862362"/>
    <lineage>
        <taxon>Eukaryota</taxon>
        <taxon>Fungi</taxon>
        <taxon>Dikarya</taxon>
        <taxon>Basidiomycota</taxon>
        <taxon>Agaricomycotina</taxon>
        <taxon>Agaricomycetes</taxon>
        <taxon>Agaricomycetidae</taxon>
        <taxon>Agaricales</taxon>
        <taxon>Marasmiineae</taxon>
        <taxon>Mycenaceae</taxon>
        <taxon>Favolaschia</taxon>
    </lineage>
</organism>
<dbReference type="SUPFAM" id="SSF52540">
    <property type="entry name" value="P-loop containing nucleoside triphosphate hydrolases"/>
    <property type="match status" value="1"/>
</dbReference>
<dbReference type="PANTHER" id="PTHR47691:SF3">
    <property type="entry name" value="HTH-TYPE TRANSCRIPTIONAL REGULATOR RV0890C-RELATED"/>
    <property type="match status" value="1"/>
</dbReference>
<dbReference type="InterPro" id="IPR027417">
    <property type="entry name" value="P-loop_NTPase"/>
</dbReference>
<keyword evidence="3" id="KW-1185">Reference proteome</keyword>
<reference evidence="2 3" key="1">
    <citation type="journal article" date="2024" name="J Genomics">
        <title>Draft genome sequencing and assembly of Favolaschia claudopus CIRM-BRFM 2984 isolated from oak limbs.</title>
        <authorList>
            <person name="Navarro D."/>
            <person name="Drula E."/>
            <person name="Chaduli D."/>
            <person name="Cazenave R."/>
            <person name="Ahrendt S."/>
            <person name="Wang J."/>
            <person name="Lipzen A."/>
            <person name="Daum C."/>
            <person name="Barry K."/>
            <person name="Grigoriev I.V."/>
            <person name="Favel A."/>
            <person name="Rosso M.N."/>
            <person name="Martin F."/>
        </authorList>
    </citation>
    <scope>NUCLEOTIDE SEQUENCE [LARGE SCALE GENOMIC DNA]</scope>
    <source>
        <strain evidence="2 3">CIRM-BRFM 2984</strain>
    </source>
</reference>
<dbReference type="InterPro" id="IPR049052">
    <property type="entry name" value="nSTAND1"/>
</dbReference>
<proteinExistence type="predicted"/>
<dbReference type="Gene3D" id="3.40.50.300">
    <property type="entry name" value="P-loop containing nucleotide triphosphate hydrolases"/>
    <property type="match status" value="1"/>
</dbReference>
<name>A0AAW0BA45_9AGAR</name>
<protein>
    <submittedName>
        <fullName evidence="2">NB-ARC domain-containing protein</fullName>
    </submittedName>
</protein>
<dbReference type="InterPro" id="IPR011990">
    <property type="entry name" value="TPR-like_helical_dom_sf"/>
</dbReference>
<feature type="domain" description="Novel STAND NTPase 1" evidence="1">
    <location>
        <begin position="200"/>
        <end position="340"/>
    </location>
</feature>
<dbReference type="PANTHER" id="PTHR47691">
    <property type="entry name" value="REGULATOR-RELATED"/>
    <property type="match status" value="1"/>
</dbReference>
<dbReference type="GO" id="GO:0007166">
    <property type="term" value="P:cell surface receptor signaling pathway"/>
    <property type="evidence" value="ECO:0007669"/>
    <property type="project" value="InterPro"/>
</dbReference>
<dbReference type="Gene3D" id="1.20.930.20">
    <property type="entry name" value="Adaptor protein Cbl, N-terminal domain"/>
    <property type="match status" value="1"/>
</dbReference>
<evidence type="ECO:0000313" key="3">
    <source>
        <dbReference type="Proteomes" id="UP001362999"/>
    </source>
</evidence>
<dbReference type="EMBL" id="JAWWNJ010000037">
    <property type="protein sequence ID" value="KAK7022632.1"/>
    <property type="molecule type" value="Genomic_DNA"/>
</dbReference>
<dbReference type="CDD" id="cd21037">
    <property type="entry name" value="MLKL_NTD"/>
    <property type="match status" value="1"/>
</dbReference>
<dbReference type="SUPFAM" id="SSF48452">
    <property type="entry name" value="TPR-like"/>
    <property type="match status" value="2"/>
</dbReference>
<dbReference type="AlphaFoldDB" id="A0AAW0BA45"/>
<dbReference type="Pfam" id="PF20703">
    <property type="entry name" value="nSTAND1"/>
    <property type="match status" value="1"/>
</dbReference>
<dbReference type="InterPro" id="IPR059179">
    <property type="entry name" value="MLKL-like_MCAfunc"/>
</dbReference>
<gene>
    <name evidence="2" type="ORF">R3P38DRAFT_3539957</name>
</gene>
<dbReference type="Gene3D" id="1.25.40.10">
    <property type="entry name" value="Tetratricopeptide repeat domain"/>
    <property type="match status" value="2"/>
</dbReference>
<dbReference type="InterPro" id="IPR036537">
    <property type="entry name" value="Adaptor_Cbl_N_dom_sf"/>
</dbReference>
<evidence type="ECO:0000313" key="2">
    <source>
        <dbReference type="EMBL" id="KAK7022632.1"/>
    </source>
</evidence>
<accession>A0AAW0BA45</accession>
<sequence length="1043" mass="115539">MPSTSTQADKIFEYTAVAANVLRQVAAATDMPVFDTICTLVAAIVPIVQATKFQRARCSQIMEIIHQLLYFLTNLAISSEDIQSPKAIQDIFQFAMILQKIDACLREQQDLGTIKQLFKQSELVAQLKRCETELTTVLNQFKTIQGASFNPTVQEFDTEIDKYHQELLEILSSQSMTDNRSSIEWSSINSSLASLALSPASPQIFFGRDTELKGLVESLCKLPARAVILGPGGIGKTALALAVLHDSLVTDKYQVQNFISCDSAYTSDLLLERTALSLGLKMSRGVQGMIVRHLSAGPSCLMIWDNFESPWEPIENRKKVEEFLALIAEIPHVSILLTMRGAERPSNIQWTRPFLPPLTPLSSSAAYETFVEIVDEVQDDHEIYQLLNLTDNLPLAVHLIANIASSEGLSNTFERWNSEKTNLLSAGYDKHSNLELSIMLSLSSPRMLASPRAAELLDLMSLLPDGISDIDLQQSNLPILDILHCKIVLIRSALAYVDQTGKLKVLAPIREYLQTSKPLSPLLVQHLQAHFIDLLKLWTQFMDKSSVGDGIIPRIGSNLGNLHSIFSYGLRSKGDIVKETAEGIILLNGFNLTMNRGLMPLMLSLPEILPMINDHTLHGQYVISSLQSEVFYTLPDATKSIAEARNHFKVIGDLEAEAQLCNVAAGHFGYTQEDSKLANQFYDDALALAERCDSQTEQVRALTGHAAQQWKSGNPGQGRELARKAYKIAAASGLIRGQCDGIRWQALCTEALGDFNSALQVLQKGKELVLTAGLHTGGFEGLILNLEGEIYNLKTEYSRARKVHEQILSQTSVIMSPLQHADAVLNIAMLDIATGVSANIVLEKLENATSIYQAANYFRGVPQCQYAAAELELREGRLAEAHTTFQQLFDKFQPIDHQIACLCLLRLADTRHLPEKHRETAHWSTVFLAYSLLPLSRDLLAVYQALQCFGNVLLWHGAHDEAFNVLSTALEGFSLMDVHKHRAECMQAIGDIHSSNGEYSKAAEIWAQARPLFEQSQQSRSVADISERIENSKKAVETSSNLS</sequence>
<dbReference type="Proteomes" id="UP001362999">
    <property type="component" value="Unassembled WGS sequence"/>
</dbReference>
<comment type="caution">
    <text evidence="2">The sequence shown here is derived from an EMBL/GenBank/DDBJ whole genome shotgun (WGS) entry which is preliminary data.</text>
</comment>